<dbReference type="Gene3D" id="2.30.130.40">
    <property type="entry name" value="LON domain-like"/>
    <property type="match status" value="1"/>
</dbReference>
<dbReference type="PANTHER" id="PTHR46732:SF8">
    <property type="entry name" value="ATP-DEPENDENT PROTEASE LA (LON) DOMAIN PROTEIN"/>
    <property type="match status" value="1"/>
</dbReference>
<reference evidence="2" key="1">
    <citation type="submission" date="2021-02" db="EMBL/GenBank/DDBJ databases">
        <title>Genome-Resolved Metagenomics of a Microbial Community Performing Photosynthetic Biological Nutrient Removal.</title>
        <authorList>
            <person name="Mcdaniel E.A."/>
        </authorList>
    </citation>
    <scope>NUCLEOTIDE SEQUENCE</scope>
    <source>
        <strain evidence="2">UWPOB_OBS1</strain>
    </source>
</reference>
<proteinExistence type="predicted"/>
<gene>
    <name evidence="2" type="ORF">J0M35_17225</name>
</gene>
<accession>A0A8J7TPJ6</accession>
<dbReference type="Pfam" id="PF02190">
    <property type="entry name" value="LON_substr_bdg"/>
    <property type="match status" value="1"/>
</dbReference>
<evidence type="ECO:0000313" key="2">
    <source>
        <dbReference type="EMBL" id="MBN8662113.1"/>
    </source>
</evidence>
<dbReference type="InterPro" id="IPR046336">
    <property type="entry name" value="Lon_prtase_N_sf"/>
</dbReference>
<dbReference type="Proteomes" id="UP000664277">
    <property type="component" value="Unassembled WGS sequence"/>
</dbReference>
<dbReference type="AlphaFoldDB" id="A0A8J7TPJ6"/>
<dbReference type="SUPFAM" id="SSF88697">
    <property type="entry name" value="PUA domain-like"/>
    <property type="match status" value="1"/>
</dbReference>
<protein>
    <submittedName>
        <fullName evidence="2">LON peptidase substrate-binding domain-containing protein</fullName>
    </submittedName>
</protein>
<name>A0A8J7TPJ6_9BACT</name>
<evidence type="ECO:0000313" key="3">
    <source>
        <dbReference type="Proteomes" id="UP000664277"/>
    </source>
</evidence>
<dbReference type="Gene3D" id="1.20.58.1480">
    <property type="match status" value="1"/>
</dbReference>
<dbReference type="PANTHER" id="PTHR46732">
    <property type="entry name" value="ATP-DEPENDENT PROTEASE LA (LON) DOMAIN PROTEIN"/>
    <property type="match status" value="1"/>
</dbReference>
<organism evidence="2 3">
    <name type="scientific">Candidatus Obscuribacter phosphatis</name>
    <dbReference type="NCBI Taxonomy" id="1906157"/>
    <lineage>
        <taxon>Bacteria</taxon>
        <taxon>Bacillati</taxon>
        <taxon>Candidatus Melainabacteria</taxon>
        <taxon>Candidatus Obscuribacterales</taxon>
        <taxon>Candidatus Obscuribacteraceae</taxon>
        <taxon>Candidatus Obscuribacter</taxon>
    </lineage>
</organism>
<evidence type="ECO:0000259" key="1">
    <source>
        <dbReference type="PROSITE" id="PS51787"/>
    </source>
</evidence>
<dbReference type="InterPro" id="IPR003111">
    <property type="entry name" value="Lon_prtase_N"/>
</dbReference>
<dbReference type="EMBL" id="JAFLCK010000031">
    <property type="protein sequence ID" value="MBN8662113.1"/>
    <property type="molecule type" value="Genomic_DNA"/>
</dbReference>
<comment type="caution">
    <text evidence="2">The sequence shown here is derived from an EMBL/GenBank/DDBJ whole genome shotgun (WGS) entry which is preliminary data.</text>
</comment>
<dbReference type="SMART" id="SM00464">
    <property type="entry name" value="LON"/>
    <property type="match status" value="1"/>
</dbReference>
<dbReference type="InterPro" id="IPR015947">
    <property type="entry name" value="PUA-like_sf"/>
</dbReference>
<feature type="domain" description="Lon N-terminal" evidence="1">
    <location>
        <begin position="8"/>
        <end position="195"/>
    </location>
</feature>
<dbReference type="PROSITE" id="PS51787">
    <property type="entry name" value="LON_N"/>
    <property type="match status" value="1"/>
</dbReference>
<sequence length="209" mass="23861">MSEKRTIIPLFPLPDVVLFPGSPLPLHIFEPRYRQMVNTILEGDRIFGVLLYEPVSSHARAIGCTAKLIDVEKLPDGRLNILTEGDRRFRVTRTIEDLPYLQGEVEWLEDEPSHTDCQEVQAEIMTYIKDILRLSSKINNRIVELPEDLPTDPMRLSFWVAGTMYSVPEDQQALLELQDTYNRLKHEAKVLSVTTKFLAARSALKDAVG</sequence>